<organism evidence="1 2">
    <name type="scientific">Rhodopirellula baltica WH47</name>
    <dbReference type="NCBI Taxonomy" id="991778"/>
    <lineage>
        <taxon>Bacteria</taxon>
        <taxon>Pseudomonadati</taxon>
        <taxon>Planctomycetota</taxon>
        <taxon>Planctomycetia</taxon>
        <taxon>Pirellulales</taxon>
        <taxon>Pirellulaceae</taxon>
        <taxon>Rhodopirellula</taxon>
    </lineage>
</organism>
<dbReference type="AlphaFoldDB" id="F2AY88"/>
<dbReference type="EMBL" id="AFAR01000232">
    <property type="protein sequence ID" value="EGF25405.1"/>
    <property type="molecule type" value="Genomic_DNA"/>
</dbReference>
<proteinExistence type="predicted"/>
<dbReference type="RefSeq" id="WP_007328598.1">
    <property type="nucleotide sequence ID" value="NZ_AFAR01000232.1"/>
</dbReference>
<sequence>MRIPTIRGLIDRRVLVNYRVDPDVLSRVCPAPFRTQTVNGFGMAGICLIRLKHIRPKRWPSFLGISSENAAHRIAVEWEIDGVRRTGVYIPRRDTSSILNAVAGGRVFPGVHHRARFMVRETDEEYHIAMDSVDGTAHVAVEGRTADELPASSVFANVAKCSQFFEACSLGYSPASEATQFDGLELRTANWHVQPLAVTSVRSSFFDDRDVFPEGSVSFDNALLMRGVDHEWHHRESLCNRVISDDTD</sequence>
<name>F2AY88_RHOBT</name>
<comment type="caution">
    <text evidence="1">The sequence shown here is derived from an EMBL/GenBank/DDBJ whole genome shotgun (WGS) entry which is preliminary data.</text>
</comment>
<dbReference type="InterPro" id="IPR018644">
    <property type="entry name" value="DUF2071"/>
</dbReference>
<gene>
    <name evidence="1" type="ORF">RBWH47_00875</name>
</gene>
<accession>F2AY88</accession>
<protein>
    <submittedName>
        <fullName evidence="1">Uncharacterized protein</fullName>
    </submittedName>
</protein>
<reference evidence="1 2" key="1">
    <citation type="journal article" date="2013" name="Mar. Genomics">
        <title>Expression of sulfatases in Rhodopirellula baltica and the diversity of sulfatases in the genus Rhodopirellula.</title>
        <authorList>
            <person name="Wegner C.E."/>
            <person name="Richter-Heitmann T."/>
            <person name="Klindworth A."/>
            <person name="Klockow C."/>
            <person name="Richter M."/>
            <person name="Achstetter T."/>
            <person name="Glockner F.O."/>
            <person name="Harder J."/>
        </authorList>
    </citation>
    <scope>NUCLEOTIDE SEQUENCE [LARGE SCALE GENOMIC DNA]</scope>
    <source>
        <strain evidence="1 2">WH47</strain>
    </source>
</reference>
<dbReference type="PATRIC" id="fig|991778.3.peg.4968"/>
<evidence type="ECO:0000313" key="1">
    <source>
        <dbReference type="EMBL" id="EGF25405.1"/>
    </source>
</evidence>
<dbReference type="Proteomes" id="UP000006222">
    <property type="component" value="Unassembled WGS sequence"/>
</dbReference>
<dbReference type="Pfam" id="PF09844">
    <property type="entry name" value="DUF2071"/>
    <property type="match status" value="1"/>
</dbReference>
<evidence type="ECO:0000313" key="2">
    <source>
        <dbReference type="Proteomes" id="UP000006222"/>
    </source>
</evidence>